<sequence>MALLPLGHLSSSSNARSVDSRAILKKVLWNISKVILKCREPSNKDKKTPEACAEVMRTDFDKFLWCYDL</sequence>
<evidence type="ECO:0000313" key="2">
    <source>
        <dbReference type="Proteomes" id="UP000230750"/>
    </source>
</evidence>
<proteinExistence type="predicted"/>
<dbReference type="AlphaFoldDB" id="A0A2G8LAV0"/>
<accession>A0A2G8LAV0</accession>
<gene>
    <name evidence="1" type="ORF">BSL78_05750</name>
</gene>
<organism evidence="1 2">
    <name type="scientific">Stichopus japonicus</name>
    <name type="common">Sea cucumber</name>
    <dbReference type="NCBI Taxonomy" id="307972"/>
    <lineage>
        <taxon>Eukaryota</taxon>
        <taxon>Metazoa</taxon>
        <taxon>Echinodermata</taxon>
        <taxon>Eleutherozoa</taxon>
        <taxon>Echinozoa</taxon>
        <taxon>Holothuroidea</taxon>
        <taxon>Aspidochirotacea</taxon>
        <taxon>Aspidochirotida</taxon>
        <taxon>Stichopodidae</taxon>
        <taxon>Apostichopus</taxon>
    </lineage>
</organism>
<name>A0A2G8LAV0_STIJA</name>
<reference evidence="1 2" key="1">
    <citation type="journal article" date="2017" name="PLoS Biol.">
        <title>The sea cucumber genome provides insights into morphological evolution and visceral regeneration.</title>
        <authorList>
            <person name="Zhang X."/>
            <person name="Sun L."/>
            <person name="Yuan J."/>
            <person name="Sun Y."/>
            <person name="Gao Y."/>
            <person name="Zhang L."/>
            <person name="Li S."/>
            <person name="Dai H."/>
            <person name="Hamel J.F."/>
            <person name="Liu C."/>
            <person name="Yu Y."/>
            <person name="Liu S."/>
            <person name="Lin W."/>
            <person name="Guo K."/>
            <person name="Jin S."/>
            <person name="Xu P."/>
            <person name="Storey K.B."/>
            <person name="Huan P."/>
            <person name="Zhang T."/>
            <person name="Zhou Y."/>
            <person name="Zhang J."/>
            <person name="Lin C."/>
            <person name="Li X."/>
            <person name="Xing L."/>
            <person name="Huo D."/>
            <person name="Sun M."/>
            <person name="Wang L."/>
            <person name="Mercier A."/>
            <person name="Li F."/>
            <person name="Yang H."/>
            <person name="Xiang J."/>
        </authorList>
    </citation>
    <scope>NUCLEOTIDE SEQUENCE [LARGE SCALE GENOMIC DNA]</scope>
    <source>
        <strain evidence="1">Shaxun</strain>
        <tissue evidence="1">Muscle</tissue>
    </source>
</reference>
<comment type="caution">
    <text evidence="1">The sequence shown here is derived from an EMBL/GenBank/DDBJ whole genome shotgun (WGS) entry which is preliminary data.</text>
</comment>
<dbReference type="Proteomes" id="UP000230750">
    <property type="component" value="Unassembled WGS sequence"/>
</dbReference>
<dbReference type="EMBL" id="MRZV01000145">
    <property type="protein sequence ID" value="PIK57361.1"/>
    <property type="molecule type" value="Genomic_DNA"/>
</dbReference>
<keyword evidence="2" id="KW-1185">Reference proteome</keyword>
<protein>
    <submittedName>
        <fullName evidence="1">Uncharacterized protein</fullName>
    </submittedName>
</protein>
<evidence type="ECO:0000313" key="1">
    <source>
        <dbReference type="EMBL" id="PIK57361.1"/>
    </source>
</evidence>